<sequence length="70" mass="8217">MWFLFVCADEEERELGRQQAPGSCPHCAGKVQALDVERQWKFCFLPICFKVKRKYICTLCSRRLELCITS</sequence>
<dbReference type="OrthoDB" id="610577at2759"/>
<organism evidence="1 2">
    <name type="scientific">Juglans regia</name>
    <name type="common">English walnut</name>
    <dbReference type="NCBI Taxonomy" id="51240"/>
    <lineage>
        <taxon>Eukaryota</taxon>
        <taxon>Viridiplantae</taxon>
        <taxon>Streptophyta</taxon>
        <taxon>Embryophyta</taxon>
        <taxon>Tracheophyta</taxon>
        <taxon>Spermatophyta</taxon>
        <taxon>Magnoliopsida</taxon>
        <taxon>eudicotyledons</taxon>
        <taxon>Gunneridae</taxon>
        <taxon>Pentapetalae</taxon>
        <taxon>rosids</taxon>
        <taxon>fabids</taxon>
        <taxon>Fagales</taxon>
        <taxon>Juglandaceae</taxon>
        <taxon>Juglans</taxon>
    </lineage>
</organism>
<proteinExistence type="predicted"/>
<name>A0A6P9E7U0_JUGRE</name>
<evidence type="ECO:0000313" key="1">
    <source>
        <dbReference type="Proteomes" id="UP000235220"/>
    </source>
</evidence>
<dbReference type="Proteomes" id="UP000235220">
    <property type="component" value="Chromosome 11"/>
</dbReference>
<keyword evidence="1" id="KW-1185">Reference proteome</keyword>
<dbReference type="FunCoup" id="A0A6P9E7U0">
    <property type="interactions" value="82"/>
</dbReference>
<dbReference type="RefSeq" id="XP_035538877.1">
    <property type="nucleotide sequence ID" value="XM_035682984.1"/>
</dbReference>
<dbReference type="KEGG" id="jre:108979655"/>
<protein>
    <submittedName>
        <fullName evidence="2">Uncharacterized protein LOC108979655</fullName>
    </submittedName>
</protein>
<reference evidence="2" key="1">
    <citation type="submission" date="2025-08" db="UniProtKB">
        <authorList>
            <consortium name="RefSeq"/>
        </authorList>
    </citation>
    <scope>IDENTIFICATION</scope>
    <source>
        <tissue evidence="2">Leaves</tissue>
    </source>
</reference>
<accession>A0A6P9E7U0</accession>
<gene>
    <name evidence="2" type="primary">LOC108979655</name>
</gene>
<evidence type="ECO:0000313" key="2">
    <source>
        <dbReference type="RefSeq" id="XP_035538877.1"/>
    </source>
</evidence>
<dbReference type="AlphaFoldDB" id="A0A6P9E7U0"/>
<dbReference type="PANTHER" id="PTHR33320">
    <property type="entry name" value="METHIONYL-TRNA SYNTHETASE"/>
    <property type="match status" value="1"/>
</dbReference>
<dbReference type="PANTHER" id="PTHR33320:SF30">
    <property type="entry name" value="OS04G0606200 PROTEIN"/>
    <property type="match status" value="1"/>
</dbReference>
<dbReference type="GeneID" id="108979655"/>
<dbReference type="InParanoid" id="A0A6P9E7U0"/>